<feature type="compositionally biased region" description="Polar residues" evidence="1">
    <location>
        <begin position="152"/>
        <end position="168"/>
    </location>
</feature>
<feature type="chain" id="PRO_5045462211" evidence="2">
    <location>
        <begin position="25"/>
        <end position="225"/>
    </location>
</feature>
<evidence type="ECO:0000313" key="3">
    <source>
        <dbReference type="EMBL" id="QDV85341.1"/>
    </source>
</evidence>
<feature type="region of interest" description="Disordered" evidence="1">
    <location>
        <begin position="120"/>
        <end position="225"/>
    </location>
</feature>
<name>A0ABX5XVM4_9BACT</name>
<organism evidence="3 4">
    <name type="scientific">Stieleria magnilauensis</name>
    <dbReference type="NCBI Taxonomy" id="2527963"/>
    <lineage>
        <taxon>Bacteria</taxon>
        <taxon>Pseudomonadati</taxon>
        <taxon>Planctomycetota</taxon>
        <taxon>Planctomycetia</taxon>
        <taxon>Pirellulales</taxon>
        <taxon>Pirellulaceae</taxon>
        <taxon>Stieleria</taxon>
    </lineage>
</organism>
<feature type="compositionally biased region" description="Basic and acidic residues" evidence="1">
    <location>
        <begin position="136"/>
        <end position="145"/>
    </location>
</feature>
<keyword evidence="2" id="KW-0732">Signal</keyword>
<dbReference type="EMBL" id="CP036432">
    <property type="protein sequence ID" value="QDV85341.1"/>
    <property type="molecule type" value="Genomic_DNA"/>
</dbReference>
<accession>A0ABX5XVM4</accession>
<evidence type="ECO:0000256" key="1">
    <source>
        <dbReference type="SAM" id="MobiDB-lite"/>
    </source>
</evidence>
<evidence type="ECO:0000256" key="2">
    <source>
        <dbReference type="SAM" id="SignalP"/>
    </source>
</evidence>
<feature type="signal peptide" evidence="2">
    <location>
        <begin position="1"/>
        <end position="24"/>
    </location>
</feature>
<protein>
    <submittedName>
        <fullName evidence="3">Uncharacterized protein</fullName>
    </submittedName>
</protein>
<keyword evidence="4" id="KW-1185">Reference proteome</keyword>
<sequence>MNRIIPTIGLLVVGFALTTTSASAQHYGYGHGQHGHHAHYDHGLYHGGHSRHNDFHGGYHPTDYLTYPVHPPTIACTVPVYREQQYLDAPESDFYCPNSGYCPQAANGIGQQYAPVPSHSQLNNYAIGPTQGLNDPAHDGHDHSGHNHAGHTHSNLGSAYASPSQPQDRSYVPAPSLDQSPRFQPAPQQQPNNNSGIRPNSPNSSPSLPKRSEAPVQMDGPPPQI</sequence>
<reference evidence="3 4" key="1">
    <citation type="submission" date="2019-02" db="EMBL/GenBank/DDBJ databases">
        <title>Deep-cultivation of Planctomycetes and their phenomic and genomic characterization uncovers novel biology.</title>
        <authorList>
            <person name="Wiegand S."/>
            <person name="Jogler M."/>
            <person name="Boedeker C."/>
            <person name="Pinto D."/>
            <person name="Vollmers J."/>
            <person name="Rivas-Marin E."/>
            <person name="Kohn T."/>
            <person name="Peeters S.H."/>
            <person name="Heuer A."/>
            <person name="Rast P."/>
            <person name="Oberbeckmann S."/>
            <person name="Bunk B."/>
            <person name="Jeske O."/>
            <person name="Meyerdierks A."/>
            <person name="Storesund J.E."/>
            <person name="Kallscheuer N."/>
            <person name="Luecker S."/>
            <person name="Lage O.M."/>
            <person name="Pohl T."/>
            <person name="Merkel B.J."/>
            <person name="Hornburger P."/>
            <person name="Mueller R.-W."/>
            <person name="Bruemmer F."/>
            <person name="Labrenz M."/>
            <person name="Spormann A.M."/>
            <person name="Op den Camp H."/>
            <person name="Overmann J."/>
            <person name="Amann R."/>
            <person name="Jetten M.S.M."/>
            <person name="Mascher T."/>
            <person name="Medema M.H."/>
            <person name="Devos D.P."/>
            <person name="Kaster A.-K."/>
            <person name="Ovreas L."/>
            <person name="Rohde M."/>
            <person name="Galperin M.Y."/>
            <person name="Jogler C."/>
        </authorList>
    </citation>
    <scope>NUCLEOTIDE SEQUENCE [LARGE SCALE GENOMIC DNA]</scope>
    <source>
        <strain evidence="3 4">TBK1r</strain>
    </source>
</reference>
<feature type="compositionally biased region" description="Low complexity" evidence="1">
    <location>
        <begin position="185"/>
        <end position="209"/>
    </location>
</feature>
<proteinExistence type="predicted"/>
<evidence type="ECO:0000313" key="4">
    <source>
        <dbReference type="Proteomes" id="UP000318081"/>
    </source>
</evidence>
<dbReference type="Proteomes" id="UP000318081">
    <property type="component" value="Chromosome"/>
</dbReference>
<gene>
    <name evidence="3" type="ORF">TBK1r_43200</name>
</gene>